<dbReference type="InterPro" id="IPR009079">
    <property type="entry name" value="4_helix_cytokine-like_core"/>
</dbReference>
<comment type="subcellular location">
    <subcellularLocation>
        <location evidence="1">Secreted</location>
    </subcellularLocation>
</comment>
<evidence type="ECO:0000256" key="5">
    <source>
        <dbReference type="ARBA" id="ARBA00022525"/>
    </source>
</evidence>
<evidence type="ECO:0000256" key="16">
    <source>
        <dbReference type="SAM" id="MobiDB-lite"/>
    </source>
</evidence>
<keyword evidence="12" id="KW-0395">Inflammatory response</keyword>
<dbReference type="InterPro" id="IPR010831">
    <property type="entry name" value="IL-23_alpha"/>
</dbReference>
<keyword evidence="7" id="KW-0732">Signal</keyword>
<accession>A0ABM4H5P5</accession>
<dbReference type="GeneID" id="110131500"/>
<evidence type="ECO:0000256" key="7">
    <source>
        <dbReference type="ARBA" id="ARBA00022729"/>
    </source>
</evidence>
<evidence type="ECO:0000256" key="14">
    <source>
        <dbReference type="ARBA" id="ARBA00045298"/>
    </source>
</evidence>
<reference evidence="17" key="1">
    <citation type="journal article" date="2022" name="J. Hered.">
        <title>A De Novo Chromosome-Level Genome Assembly of the White-Tailed Deer, Odocoileus Virginianus.</title>
        <authorList>
            <person name="London E.W."/>
            <person name="Roca A.L."/>
            <person name="Novakofski J.E."/>
            <person name="Mateus-Pinilla N.E."/>
        </authorList>
    </citation>
    <scope>NUCLEOTIDE SEQUENCE [LARGE SCALE GENOMIC DNA]</scope>
</reference>
<evidence type="ECO:0000313" key="18">
    <source>
        <dbReference type="RefSeq" id="XP_020739867.1"/>
    </source>
</evidence>
<protein>
    <recommendedName>
        <fullName evidence="3">Interleukin-23 subunit alpha</fullName>
    </recommendedName>
    <alternativeName>
        <fullName evidence="13">Interleukin-23 subunit p19</fullName>
    </alternativeName>
</protein>
<comment type="subunit">
    <text evidence="15">Heterodimer with IL12B; disulfide-linked. The heterodimer is known as interleukin IL-23. Interacts with IL23R; this interaction enables recruitment of IL12RB1.</text>
</comment>
<evidence type="ECO:0000256" key="10">
    <source>
        <dbReference type="ARBA" id="ARBA00023148"/>
    </source>
</evidence>
<feature type="compositionally biased region" description="Basic and acidic residues" evidence="16">
    <location>
        <begin position="26"/>
        <end position="53"/>
    </location>
</feature>
<evidence type="ECO:0000256" key="3">
    <source>
        <dbReference type="ARBA" id="ARBA00015012"/>
    </source>
</evidence>
<keyword evidence="11" id="KW-1015">Disulfide bond</keyword>
<gene>
    <name evidence="18 19" type="primary">IL23A</name>
</gene>
<dbReference type="Gene3D" id="1.20.1250.10">
    <property type="match status" value="1"/>
</dbReference>
<dbReference type="RefSeq" id="XP_020739867.1">
    <property type="nucleotide sequence ID" value="XM_020884208.1"/>
</dbReference>
<evidence type="ECO:0000256" key="13">
    <source>
        <dbReference type="ARBA" id="ARBA00030230"/>
    </source>
</evidence>
<evidence type="ECO:0000256" key="8">
    <source>
        <dbReference type="ARBA" id="ARBA00022859"/>
    </source>
</evidence>
<evidence type="ECO:0000313" key="17">
    <source>
        <dbReference type="Proteomes" id="UP001652640"/>
    </source>
</evidence>
<keyword evidence="6" id="KW-0399">Innate immunity</keyword>
<keyword evidence="17" id="KW-1185">Reference proteome</keyword>
<dbReference type="Pfam" id="PF16649">
    <property type="entry name" value="IL23"/>
    <property type="match status" value="1"/>
</dbReference>
<dbReference type="PANTHER" id="PTHR15947">
    <property type="entry name" value="SGRF"/>
    <property type="match status" value="1"/>
</dbReference>
<keyword evidence="9" id="KW-0051">Antiviral defense</keyword>
<comment type="similarity">
    <text evidence="2">Belongs to the IL-6 superfamily.</text>
</comment>
<keyword evidence="10" id="KW-0797">Tissue remodeling</keyword>
<feature type="compositionally biased region" description="Basic residues" evidence="16">
    <location>
        <begin position="62"/>
        <end position="71"/>
    </location>
</feature>
<keyword evidence="8" id="KW-0391">Immunity</keyword>
<dbReference type="RefSeq" id="XP_070310892.1">
    <property type="nucleotide sequence ID" value="XM_070454791.1"/>
</dbReference>
<dbReference type="Proteomes" id="UP001652640">
    <property type="component" value="Chromosome 24"/>
</dbReference>
<keyword evidence="5" id="KW-0964">Secreted</keyword>
<reference evidence="19" key="2">
    <citation type="submission" date="2025-05" db="UniProtKB">
        <authorList>
            <consortium name="RefSeq"/>
        </authorList>
    </citation>
    <scope>IDENTIFICATION</scope>
    <source>
        <tissue evidence="18">Blood</tissue>
        <tissue evidence="19">Tongue muscle</tissue>
    </source>
</reference>
<dbReference type="OrthoDB" id="9447007at2759"/>
<feature type="region of interest" description="Disordered" evidence="16">
    <location>
        <begin position="1"/>
        <end position="80"/>
    </location>
</feature>
<evidence type="ECO:0000256" key="9">
    <source>
        <dbReference type="ARBA" id="ARBA00023118"/>
    </source>
</evidence>
<sequence length="271" mass="29365">MMQEGNPTCCESPASLKGGSHNAGTLKRDSETRGENPQEAAQKHGEHRTDRIGFRARGSGQRSHRTARHGASRTGEAGSEMLGDGAVLPLLLLLPWTAPGPAVSEAAGPAWARGQQLSQQLCMLAWSAHLPMGHMDLPREEGGDETTDDVPRIQCEDSCDPQGLRDNSQSCLQRIHRGLVFYEKLLGSDIFTGEPSPPPEGPVDQLHASVLGLRELLQPEGHHWETEQTPSPTPSQPWQRLLLRLKILRSLQAFVAVAARVFAHGAATLSP</sequence>
<dbReference type="PANTHER" id="PTHR15947:SF0">
    <property type="entry name" value="INTERLEUKIN-23 SUBUNIT ALPHA"/>
    <property type="match status" value="1"/>
</dbReference>
<evidence type="ECO:0000256" key="12">
    <source>
        <dbReference type="ARBA" id="ARBA00023198"/>
    </source>
</evidence>
<dbReference type="SUPFAM" id="SSF47266">
    <property type="entry name" value="4-helical cytokines"/>
    <property type="match status" value="1"/>
</dbReference>
<evidence type="ECO:0000256" key="1">
    <source>
        <dbReference type="ARBA" id="ARBA00004613"/>
    </source>
</evidence>
<proteinExistence type="inferred from homology"/>
<keyword evidence="4" id="KW-0202">Cytokine</keyword>
<name>A0ABM4H5P5_ODOVR</name>
<comment type="function">
    <text evidence="14">Associates with IL12B to form the pro-inflammatory cytokine IL-23 that plays different roles in innate and adaptive immunity. Released by antigen-presenting cells such as dendritic cells or macrophages, binds to a heterodimeric receptor complex composed of IL12RB1 and IL23R to activate JAK2 and TYK2 which then phosphorylate the receptor to form a docking site leading to the phosphorylation of STAT3 and STAT4. This process leads to activation of several pathways including p38 MAPK or NF-kappa-B and promotes the production of pro-inflammatory cytokines such as interleukin-17A/IL17A. In turn, participates in the early and effective intracellular bacterial clearance. Promotes the expansion and survival of T-helper 17 cells, a CD4-positive helper T-cell subset that produces IL-17, as well as other IL-17-producing cells.</text>
</comment>
<evidence type="ECO:0000256" key="2">
    <source>
        <dbReference type="ARBA" id="ARBA00007432"/>
    </source>
</evidence>
<evidence type="ECO:0000256" key="6">
    <source>
        <dbReference type="ARBA" id="ARBA00022588"/>
    </source>
</evidence>
<evidence type="ECO:0000256" key="15">
    <source>
        <dbReference type="ARBA" id="ARBA00046461"/>
    </source>
</evidence>
<evidence type="ECO:0000256" key="4">
    <source>
        <dbReference type="ARBA" id="ARBA00022514"/>
    </source>
</evidence>
<evidence type="ECO:0000256" key="11">
    <source>
        <dbReference type="ARBA" id="ARBA00023157"/>
    </source>
</evidence>
<organism evidence="17 19">
    <name type="scientific">Odocoileus virginianus</name>
    <name type="common">White-tailed deer</name>
    <dbReference type="NCBI Taxonomy" id="9874"/>
    <lineage>
        <taxon>Eukaryota</taxon>
        <taxon>Metazoa</taxon>
        <taxon>Chordata</taxon>
        <taxon>Craniata</taxon>
        <taxon>Vertebrata</taxon>
        <taxon>Euteleostomi</taxon>
        <taxon>Mammalia</taxon>
        <taxon>Eutheria</taxon>
        <taxon>Laurasiatheria</taxon>
        <taxon>Artiodactyla</taxon>
        <taxon>Ruminantia</taxon>
        <taxon>Pecora</taxon>
        <taxon>Cervidae</taxon>
        <taxon>Odocoileinae</taxon>
        <taxon>Odocoileus</taxon>
    </lineage>
</organism>
<evidence type="ECO:0000313" key="19">
    <source>
        <dbReference type="RefSeq" id="XP_070310892.1"/>
    </source>
</evidence>